<evidence type="ECO:0000313" key="4">
    <source>
        <dbReference type="EMBL" id="TDH58332.1"/>
    </source>
</evidence>
<evidence type="ECO:0000256" key="2">
    <source>
        <dbReference type="SAM" id="Phobius"/>
    </source>
</evidence>
<sequence length="525" mass="53823">MPRETAFPEPLPEPPARRRHRRWPWVLAAVVGVPVVAAGVFLASFDLNGQKPRIEAAVKQATGRDLTLAGPIGVKFSLVPTLTVEGAALANMPGGSRPEMAKVRRVELELALLPLLSREVEIRRLRLVAPDILLETDAEGRPNWDFGRPAGPEPAATTPPPAPEPRPAEMASRRLNLSVGRVAIEDGRVTWRDGRTGASRTLGIPGLEVVADGDRGPVQGRGSLTLDGAPIAVEGSSGPLLGLIDPIPGTPWPVRLTLAAAGATATLEGSIDQPKERRGWKAVLSAAVPDTQALVPLLPDVPLPPLRDLRARVGLADAGPGRQALTGLDVSIGASPLDPLLPGLALAGLTAKQAGPEAPLVLDGSGRLNGVPVTLKGTTGSPMLLRPGTEGPLPVDLVATAAGASATLKGRIGDPRRIGDVALQVALAAPDLAALSPLAGTPLPAVKDLTLGFQLAERGFGFSGGAVLTGLRLASSAADAAGDLTYVVGMRQGVHGTLASRRVDLDALRPPAAPAAPGAPATPPV</sequence>
<comment type="caution">
    <text evidence="4">The sequence shown here is derived from an EMBL/GenBank/DDBJ whole genome shotgun (WGS) entry which is preliminary data.</text>
</comment>
<keyword evidence="2" id="KW-1133">Transmembrane helix</keyword>
<protein>
    <submittedName>
        <fullName evidence="4">AsmA family protein</fullName>
    </submittedName>
</protein>
<dbReference type="GO" id="GO:0090313">
    <property type="term" value="P:regulation of protein targeting to membrane"/>
    <property type="evidence" value="ECO:0007669"/>
    <property type="project" value="TreeGrafter"/>
</dbReference>
<accession>A0A4R5Q621</accession>
<proteinExistence type="predicted"/>
<name>A0A4R5Q621_9PROT</name>
<feature type="non-terminal residue" evidence="4">
    <location>
        <position position="525"/>
    </location>
</feature>
<feature type="domain" description="AsmA" evidence="3">
    <location>
        <begin position="35"/>
        <end position="197"/>
    </location>
</feature>
<dbReference type="Pfam" id="PF05170">
    <property type="entry name" value="AsmA"/>
    <property type="match status" value="1"/>
</dbReference>
<dbReference type="InterPro" id="IPR007844">
    <property type="entry name" value="AsmA"/>
</dbReference>
<dbReference type="GO" id="GO:0005886">
    <property type="term" value="C:plasma membrane"/>
    <property type="evidence" value="ECO:0007669"/>
    <property type="project" value="TreeGrafter"/>
</dbReference>
<reference evidence="4 5" key="1">
    <citation type="journal article" date="2016" name="J. Microbiol.">
        <title>Dankookia rubra gen. nov., sp. nov., an alphaproteobacterium isolated from sediment of a shallow stream.</title>
        <authorList>
            <person name="Kim W.H."/>
            <person name="Kim D.H."/>
            <person name="Kang K."/>
            <person name="Ahn T.Y."/>
        </authorList>
    </citation>
    <scope>NUCLEOTIDE SEQUENCE [LARGE SCALE GENOMIC DNA]</scope>
    <source>
        <strain evidence="4 5">JCM30602</strain>
    </source>
</reference>
<evidence type="ECO:0000259" key="3">
    <source>
        <dbReference type="Pfam" id="PF05170"/>
    </source>
</evidence>
<dbReference type="PANTHER" id="PTHR30441">
    <property type="entry name" value="DUF748 DOMAIN-CONTAINING PROTEIN"/>
    <property type="match status" value="1"/>
</dbReference>
<feature type="region of interest" description="Disordered" evidence="1">
    <location>
        <begin position="139"/>
        <end position="170"/>
    </location>
</feature>
<evidence type="ECO:0000313" key="5">
    <source>
        <dbReference type="Proteomes" id="UP000295096"/>
    </source>
</evidence>
<dbReference type="OrthoDB" id="225437at2"/>
<gene>
    <name evidence="4" type="ORF">E2C06_33075</name>
</gene>
<evidence type="ECO:0000256" key="1">
    <source>
        <dbReference type="SAM" id="MobiDB-lite"/>
    </source>
</evidence>
<keyword evidence="5" id="KW-1185">Reference proteome</keyword>
<organism evidence="4 5">
    <name type="scientific">Dankookia rubra</name>
    <dbReference type="NCBI Taxonomy" id="1442381"/>
    <lineage>
        <taxon>Bacteria</taxon>
        <taxon>Pseudomonadati</taxon>
        <taxon>Pseudomonadota</taxon>
        <taxon>Alphaproteobacteria</taxon>
        <taxon>Acetobacterales</taxon>
        <taxon>Roseomonadaceae</taxon>
        <taxon>Dankookia</taxon>
    </lineage>
</organism>
<dbReference type="AlphaFoldDB" id="A0A4R5Q621"/>
<keyword evidence="2" id="KW-0472">Membrane</keyword>
<feature type="compositionally biased region" description="Low complexity" evidence="1">
    <location>
        <begin position="147"/>
        <end position="156"/>
    </location>
</feature>
<dbReference type="RefSeq" id="WP_133292820.1">
    <property type="nucleotide sequence ID" value="NZ_SMSJ01000129.1"/>
</dbReference>
<dbReference type="Proteomes" id="UP000295096">
    <property type="component" value="Unassembled WGS sequence"/>
</dbReference>
<keyword evidence="2" id="KW-0812">Transmembrane</keyword>
<dbReference type="InterPro" id="IPR052894">
    <property type="entry name" value="AsmA-related"/>
</dbReference>
<dbReference type="PANTHER" id="PTHR30441:SF4">
    <property type="entry name" value="PROTEIN ASMA"/>
    <property type="match status" value="1"/>
</dbReference>
<feature type="transmembrane region" description="Helical" evidence="2">
    <location>
        <begin position="25"/>
        <end position="45"/>
    </location>
</feature>
<dbReference type="EMBL" id="SMSJ01000129">
    <property type="protein sequence ID" value="TDH58332.1"/>
    <property type="molecule type" value="Genomic_DNA"/>
</dbReference>